<dbReference type="CDD" id="cd06782">
    <property type="entry name" value="cpPDZ_CPP-like"/>
    <property type="match status" value="1"/>
</dbReference>
<evidence type="ECO:0000256" key="2">
    <source>
        <dbReference type="ARBA" id="ARBA00022670"/>
    </source>
</evidence>
<dbReference type="AlphaFoldDB" id="A0A382MAM1"/>
<dbReference type="NCBIfam" id="TIGR00225">
    <property type="entry name" value="prc"/>
    <property type="match status" value="1"/>
</dbReference>
<sequence length="386" mass="43265">DFKTNDYYDFNRNLKDWSNNEIELNSIWQGKVHNDLLMIILAGQTQKEAKQILKKRYSRFIKRVNSYHQDDVINIFLNAYVQTLDPHSTYFDPLQAEEYEIQMSLSYQGIGARLNMEDELVNIVDVIPGSPASKDGRLKPGDKITGILDQKNKSLIDVIGWDLNEVVKLIRGPKGSEVTLQVTPFGSNLDQSPYLLTLKRDEVQLEDQAASSVIEELQINDRTYSIGIVTIPSFYQDYKAMRRKERAFRSTSEDVKAIIGNLMEIGIDALVIDLRGNAGGLLTEATALTGLFIDEGPIVQLKDSSNKIEIIDDPISGSIYKGPLAVMVDRFSASASEIFAGAIQDYSRGIVVGQQTFGKGTVQSIYPLDRFSRFKSKKGFGQLTLT</sequence>
<keyword evidence="2" id="KW-0645">Protease</keyword>
<gene>
    <name evidence="6" type="ORF">METZ01_LOCUS298730</name>
</gene>
<dbReference type="InterPro" id="IPR029045">
    <property type="entry name" value="ClpP/crotonase-like_dom_sf"/>
</dbReference>
<proteinExistence type="inferred from homology"/>
<accession>A0A382MAM1</accession>
<dbReference type="PANTHER" id="PTHR32060">
    <property type="entry name" value="TAIL-SPECIFIC PROTEASE"/>
    <property type="match status" value="1"/>
</dbReference>
<evidence type="ECO:0000256" key="1">
    <source>
        <dbReference type="ARBA" id="ARBA00009179"/>
    </source>
</evidence>
<dbReference type="GO" id="GO:0004175">
    <property type="term" value="F:endopeptidase activity"/>
    <property type="evidence" value="ECO:0007669"/>
    <property type="project" value="TreeGrafter"/>
</dbReference>
<dbReference type="InterPro" id="IPR005151">
    <property type="entry name" value="Tail-specific_protease"/>
</dbReference>
<evidence type="ECO:0000259" key="5">
    <source>
        <dbReference type="PROSITE" id="PS50106"/>
    </source>
</evidence>
<evidence type="ECO:0000256" key="3">
    <source>
        <dbReference type="ARBA" id="ARBA00022801"/>
    </source>
</evidence>
<dbReference type="GO" id="GO:0030288">
    <property type="term" value="C:outer membrane-bounded periplasmic space"/>
    <property type="evidence" value="ECO:0007669"/>
    <property type="project" value="TreeGrafter"/>
</dbReference>
<dbReference type="GO" id="GO:0007165">
    <property type="term" value="P:signal transduction"/>
    <property type="evidence" value="ECO:0007669"/>
    <property type="project" value="TreeGrafter"/>
</dbReference>
<dbReference type="PROSITE" id="PS50106">
    <property type="entry name" value="PDZ"/>
    <property type="match status" value="1"/>
</dbReference>
<dbReference type="Pfam" id="PF00595">
    <property type="entry name" value="PDZ"/>
    <property type="match status" value="1"/>
</dbReference>
<dbReference type="Pfam" id="PF17804">
    <property type="entry name" value="TSP_NTD"/>
    <property type="match status" value="1"/>
</dbReference>
<name>A0A382MAM1_9ZZZZ</name>
<feature type="non-terminal residue" evidence="6">
    <location>
        <position position="386"/>
    </location>
</feature>
<evidence type="ECO:0000313" key="6">
    <source>
        <dbReference type="EMBL" id="SVC45876.1"/>
    </source>
</evidence>
<dbReference type="PANTHER" id="PTHR32060:SF22">
    <property type="entry name" value="CARBOXYL-TERMINAL-PROCESSING PEPTIDASE 3, CHLOROPLASTIC"/>
    <property type="match status" value="1"/>
</dbReference>
<dbReference type="GO" id="GO:0008236">
    <property type="term" value="F:serine-type peptidase activity"/>
    <property type="evidence" value="ECO:0007669"/>
    <property type="project" value="UniProtKB-KW"/>
</dbReference>
<dbReference type="InterPro" id="IPR040573">
    <property type="entry name" value="TSP_N"/>
</dbReference>
<dbReference type="Gene3D" id="3.30.750.44">
    <property type="match status" value="1"/>
</dbReference>
<dbReference type="Gene3D" id="3.90.226.10">
    <property type="entry name" value="2-enoyl-CoA Hydratase, Chain A, domain 1"/>
    <property type="match status" value="1"/>
</dbReference>
<reference evidence="6" key="1">
    <citation type="submission" date="2018-05" db="EMBL/GenBank/DDBJ databases">
        <authorList>
            <person name="Lanie J.A."/>
            <person name="Ng W.-L."/>
            <person name="Kazmierczak K.M."/>
            <person name="Andrzejewski T.M."/>
            <person name="Davidsen T.M."/>
            <person name="Wayne K.J."/>
            <person name="Tettelin H."/>
            <person name="Glass J.I."/>
            <person name="Rusch D."/>
            <person name="Podicherti R."/>
            <person name="Tsui H.-C.T."/>
            <person name="Winkler M.E."/>
        </authorList>
    </citation>
    <scope>NUCLEOTIDE SEQUENCE</scope>
</reference>
<dbReference type="CDD" id="cd07560">
    <property type="entry name" value="Peptidase_S41_CPP"/>
    <property type="match status" value="1"/>
</dbReference>
<dbReference type="GO" id="GO:0006508">
    <property type="term" value="P:proteolysis"/>
    <property type="evidence" value="ECO:0007669"/>
    <property type="project" value="UniProtKB-KW"/>
</dbReference>
<evidence type="ECO:0000256" key="4">
    <source>
        <dbReference type="ARBA" id="ARBA00022825"/>
    </source>
</evidence>
<organism evidence="6">
    <name type="scientific">marine metagenome</name>
    <dbReference type="NCBI Taxonomy" id="408172"/>
    <lineage>
        <taxon>unclassified sequences</taxon>
        <taxon>metagenomes</taxon>
        <taxon>ecological metagenomes</taxon>
    </lineage>
</organism>
<dbReference type="SMART" id="SM00228">
    <property type="entry name" value="PDZ"/>
    <property type="match status" value="1"/>
</dbReference>
<keyword evidence="3" id="KW-0378">Hydrolase</keyword>
<keyword evidence="4" id="KW-0720">Serine protease</keyword>
<dbReference type="SUPFAM" id="SSF50156">
    <property type="entry name" value="PDZ domain-like"/>
    <property type="match status" value="1"/>
</dbReference>
<dbReference type="Gene3D" id="2.30.42.10">
    <property type="match status" value="1"/>
</dbReference>
<dbReference type="EMBL" id="UINC01092365">
    <property type="protein sequence ID" value="SVC45876.1"/>
    <property type="molecule type" value="Genomic_DNA"/>
</dbReference>
<dbReference type="InterPro" id="IPR001478">
    <property type="entry name" value="PDZ"/>
</dbReference>
<dbReference type="Pfam" id="PF03572">
    <property type="entry name" value="Peptidase_S41"/>
    <property type="match status" value="1"/>
</dbReference>
<feature type="domain" description="PDZ" evidence="5">
    <location>
        <begin position="100"/>
        <end position="171"/>
    </location>
</feature>
<dbReference type="InterPro" id="IPR036034">
    <property type="entry name" value="PDZ_sf"/>
</dbReference>
<comment type="similarity">
    <text evidence="1">Belongs to the peptidase S41A family.</text>
</comment>
<dbReference type="SMART" id="SM00245">
    <property type="entry name" value="TSPc"/>
    <property type="match status" value="1"/>
</dbReference>
<feature type="non-terminal residue" evidence="6">
    <location>
        <position position="1"/>
    </location>
</feature>
<dbReference type="SUPFAM" id="SSF52096">
    <property type="entry name" value="ClpP/crotonase"/>
    <property type="match status" value="1"/>
</dbReference>
<dbReference type="InterPro" id="IPR004447">
    <property type="entry name" value="Peptidase_S41A"/>
</dbReference>
<protein>
    <recommendedName>
        <fullName evidence="5">PDZ domain-containing protein</fullName>
    </recommendedName>
</protein>